<dbReference type="EMBL" id="RIAR02000001">
    <property type="protein sequence ID" value="NSL87286.1"/>
    <property type="molecule type" value="Genomic_DNA"/>
</dbReference>
<dbReference type="OrthoDB" id="1736849at2"/>
<comment type="caution">
    <text evidence="1">The sequence shown here is derived from an EMBL/GenBank/DDBJ whole genome shotgun (WGS) entry which is preliminary data.</text>
</comment>
<dbReference type="AlphaFoldDB" id="A0A433WNA0"/>
<reference evidence="1" key="1">
    <citation type="submission" date="2020-05" db="EMBL/GenBank/DDBJ databases">
        <title>Chitinophaga laudate sp. nov., isolated from a tropical peat swamp.</title>
        <authorList>
            <person name="Goh C.B.S."/>
            <person name="Lee M.S."/>
            <person name="Parimannan S."/>
            <person name="Pasbakhsh P."/>
            <person name="Yule C.M."/>
            <person name="Rajandas H."/>
            <person name="Loke S."/>
            <person name="Croft L."/>
            <person name="Tan J.B.L."/>
        </authorList>
    </citation>
    <scope>NUCLEOTIDE SEQUENCE</scope>
    <source>
        <strain evidence="1">Mgbs1</strain>
    </source>
</reference>
<evidence type="ECO:0000313" key="1">
    <source>
        <dbReference type="EMBL" id="NSL87286.1"/>
    </source>
</evidence>
<protein>
    <submittedName>
        <fullName evidence="1">Uncharacterized protein</fullName>
    </submittedName>
</protein>
<organism evidence="1 2">
    <name type="scientific">Chitinophaga solisilvae</name>
    <dbReference type="NCBI Taxonomy" id="1233460"/>
    <lineage>
        <taxon>Bacteria</taxon>
        <taxon>Pseudomonadati</taxon>
        <taxon>Bacteroidota</taxon>
        <taxon>Chitinophagia</taxon>
        <taxon>Chitinophagales</taxon>
        <taxon>Chitinophagaceae</taxon>
        <taxon>Chitinophaga</taxon>
    </lineage>
</organism>
<name>A0A433WNA0_9BACT</name>
<proteinExistence type="predicted"/>
<keyword evidence="2" id="KW-1185">Reference proteome</keyword>
<sequence length="333" mass="36902">MAYTHFRYVGYQVPTVGLGPGAENYLKIPPGNMPDLTGISQEAAGIINNVTNADARCRLARMYLVLMQAYQAIQTSDNNGTLKVFLAPEFYFRPYVEPGAQGLPAYSYEDYQSLKTGLISLKNLPLFNDWLIIPGTIVWQNTGPAGKRPFTGSVFYNTVVCSLSDNEHIVNEKTEASEVDGIPAASNAPFTVNPAYYSTWRKQRKHIFNFMGINCGIEICLEHSLGILKNQYGFFRRWFYSTPPISLHLLIAGGMNIINPLIATIPEGYILRTDGMKRGTQVELRNKNVPAANIIASTIAGIPASLQLPDPGCRPGYFFAQELHIYNPLPLAQ</sequence>
<dbReference type="Proteomes" id="UP000281028">
    <property type="component" value="Unassembled WGS sequence"/>
</dbReference>
<gene>
    <name evidence="1" type="ORF">ECE50_010625</name>
</gene>
<evidence type="ECO:0000313" key="2">
    <source>
        <dbReference type="Proteomes" id="UP000281028"/>
    </source>
</evidence>
<accession>A0A433WNA0</accession>